<dbReference type="HOGENOM" id="CLU_2061322_0_0_1"/>
<evidence type="ECO:0000256" key="1">
    <source>
        <dbReference type="SAM" id="MobiDB-lite"/>
    </source>
</evidence>
<dbReference type="AlphaFoldDB" id="T0M481"/>
<dbReference type="EMBL" id="AMYD01000902">
    <property type="protein sequence ID" value="EQB55575.1"/>
    <property type="molecule type" value="Genomic_DNA"/>
</dbReference>
<organism evidence="2 3">
    <name type="scientific">Colletotrichum gloeosporioides (strain Cg-14)</name>
    <name type="common">Anthracnose fungus</name>
    <name type="synonym">Glomerella cingulata</name>
    <dbReference type="NCBI Taxonomy" id="1237896"/>
    <lineage>
        <taxon>Eukaryota</taxon>
        <taxon>Fungi</taxon>
        <taxon>Dikarya</taxon>
        <taxon>Ascomycota</taxon>
        <taxon>Pezizomycotina</taxon>
        <taxon>Sordariomycetes</taxon>
        <taxon>Hypocreomycetidae</taxon>
        <taxon>Glomerellales</taxon>
        <taxon>Glomerellaceae</taxon>
        <taxon>Colletotrichum</taxon>
        <taxon>Colletotrichum gloeosporioides species complex</taxon>
    </lineage>
</organism>
<reference evidence="3" key="1">
    <citation type="journal article" date="2013" name="Mol. Plant Microbe Interact.">
        <title>Global aspects of pacC regulation of pathogenicity genes in Colletotrichum gloeosporioides as revealed by transcriptome analysis.</title>
        <authorList>
            <person name="Alkan N."/>
            <person name="Meng X."/>
            <person name="Friedlander G."/>
            <person name="Reuveni E."/>
            <person name="Sukno S."/>
            <person name="Sherman A."/>
            <person name="Thon M."/>
            <person name="Fluhr R."/>
            <person name="Prusky D."/>
        </authorList>
    </citation>
    <scope>NUCLEOTIDE SEQUENCE [LARGE SCALE GENOMIC DNA]</scope>
    <source>
        <strain evidence="3">Cg-14</strain>
    </source>
</reference>
<evidence type="ECO:0000313" key="2">
    <source>
        <dbReference type="EMBL" id="EQB55575.1"/>
    </source>
</evidence>
<feature type="region of interest" description="Disordered" evidence="1">
    <location>
        <begin position="100"/>
        <end position="119"/>
    </location>
</feature>
<dbReference type="Proteomes" id="UP000015530">
    <property type="component" value="Unassembled WGS sequence"/>
</dbReference>
<comment type="caution">
    <text evidence="2">The sequence shown here is derived from an EMBL/GenBank/DDBJ whole genome shotgun (WGS) entry which is preliminary data.</text>
</comment>
<evidence type="ECO:0000313" key="3">
    <source>
        <dbReference type="Proteomes" id="UP000015530"/>
    </source>
</evidence>
<dbReference type="OrthoDB" id="4805782at2759"/>
<proteinExistence type="predicted"/>
<sequence length="119" mass="13364">MHLLLAASSTDYVELVKQSVRLYNELFQESDLSPDEQHNVCKLLVAAEIASGEARRDQSAVTCDIDKILAIGKTLIDLHDAQIQEMNDRILEQDIKRFGEGEVQAEKEENEDEAQGHTP</sequence>
<gene>
    <name evidence="2" type="ORF">CGLO_04489</name>
</gene>
<accession>T0M481</accession>
<protein>
    <submittedName>
        <fullName evidence="2">Uncharacterized protein</fullName>
    </submittedName>
</protein>
<name>T0M481_COLGC</name>